<dbReference type="PROSITE" id="PS00653">
    <property type="entry name" value="GLYCOSYL_HYDROL_F1_2"/>
    <property type="match status" value="1"/>
</dbReference>
<keyword evidence="8" id="KW-0624">Polysaccharide degradation</keyword>
<evidence type="ECO:0000256" key="6">
    <source>
        <dbReference type="ARBA" id="ARBA00023277"/>
    </source>
</evidence>
<dbReference type="EC" id="3.2.1.21" evidence="3 9"/>
<dbReference type="Gene3D" id="3.20.20.80">
    <property type="entry name" value="Glycosidases"/>
    <property type="match status" value="1"/>
</dbReference>
<comment type="catalytic activity">
    <reaction evidence="1 9">
        <text>Hydrolysis of terminal, non-reducing beta-D-glucosyl residues with release of beta-D-glucose.</text>
        <dbReference type="EC" id="3.2.1.21"/>
    </reaction>
</comment>
<evidence type="ECO:0000256" key="9">
    <source>
        <dbReference type="RuleBase" id="RU361175"/>
    </source>
</evidence>
<evidence type="ECO:0000313" key="10">
    <source>
        <dbReference type="EMBL" id="MEK8032274.1"/>
    </source>
</evidence>
<comment type="caution">
    <text evidence="10">The sequence shown here is derived from an EMBL/GenBank/DDBJ whole genome shotgun (WGS) entry which is preliminary data.</text>
</comment>
<evidence type="ECO:0000256" key="3">
    <source>
        <dbReference type="ARBA" id="ARBA00012744"/>
    </source>
</evidence>
<gene>
    <name evidence="10" type="ORF">AACH06_15705</name>
</gene>
<evidence type="ECO:0000256" key="1">
    <source>
        <dbReference type="ARBA" id="ARBA00000448"/>
    </source>
</evidence>
<dbReference type="SUPFAM" id="SSF51445">
    <property type="entry name" value="(Trans)glycosidases"/>
    <property type="match status" value="1"/>
</dbReference>
<dbReference type="InterPro" id="IPR033132">
    <property type="entry name" value="GH_1_N_CS"/>
</dbReference>
<dbReference type="InterPro" id="IPR017853">
    <property type="entry name" value="GH"/>
</dbReference>
<evidence type="ECO:0000256" key="4">
    <source>
        <dbReference type="ARBA" id="ARBA00022801"/>
    </source>
</evidence>
<keyword evidence="7 9" id="KW-0326">Glycosidase</keyword>
<protein>
    <recommendedName>
        <fullName evidence="3 9">Beta-glucosidase</fullName>
        <ecNumber evidence="3 9">3.2.1.21</ecNumber>
    </recommendedName>
</protein>
<accession>A0ABU9BQN4</accession>
<evidence type="ECO:0000313" key="11">
    <source>
        <dbReference type="Proteomes" id="UP001371218"/>
    </source>
</evidence>
<keyword evidence="11" id="KW-1185">Reference proteome</keyword>
<name>A0ABU9BQN4_9BURK</name>
<sequence>MSSSIFTPVEFPVDFLWGAATAAYQVEGSPLADGAGVSSWHRFVRTPGRVRDGDTGDVACDHYRRWPEDLQWMRRIGLGSYRFSISWSRILPEGRGRVNPAGLAHYERKVDALLEAGIQPNITLYHWDLPAALDDRGGWLNPDIADWFADYASVLFKALGDRVPMWATLNEPWVITDGGFLHGTLAPGHRSAYEAAIAARQLMRAHGRAVQAFRALVPAAPDRRIGLVVNIEPKYPASHGAADLAATARADAYMNRQYLDPALRGTTPAELPEVFGEAWVDWPAEELALAHQPLDFIGINYYTRAVVRDDPAAWPLRASAVRQTQATHTETAWEVYPPGLTDTLLWFKQHYGDLPIYITENGSAFYDPPSVEAPVLDDPLRTDYLRRHLRAVHAAREAGVNVRGYYAWSLLDNLEWALGYSKRFGLLHVNYATQKRTPKATCALYSQVISTRGRCLNDTASAPTDGLPRLSS</sequence>
<keyword evidence="4 9" id="KW-0378">Hydrolase</keyword>
<dbReference type="Pfam" id="PF00232">
    <property type="entry name" value="Glyco_hydro_1"/>
    <property type="match status" value="1"/>
</dbReference>
<organism evidence="10 11">
    <name type="scientific">Ideonella lacteola</name>
    <dbReference type="NCBI Taxonomy" id="2984193"/>
    <lineage>
        <taxon>Bacteria</taxon>
        <taxon>Pseudomonadati</taxon>
        <taxon>Pseudomonadota</taxon>
        <taxon>Betaproteobacteria</taxon>
        <taxon>Burkholderiales</taxon>
        <taxon>Sphaerotilaceae</taxon>
        <taxon>Ideonella</taxon>
    </lineage>
</organism>
<evidence type="ECO:0000256" key="7">
    <source>
        <dbReference type="ARBA" id="ARBA00023295"/>
    </source>
</evidence>
<evidence type="ECO:0000256" key="5">
    <source>
        <dbReference type="ARBA" id="ARBA00023001"/>
    </source>
</evidence>
<reference evidence="10 11" key="1">
    <citation type="submission" date="2024-04" db="EMBL/GenBank/DDBJ databases">
        <title>Novel species of the genus Ideonella isolated from streams.</title>
        <authorList>
            <person name="Lu H."/>
        </authorList>
    </citation>
    <scope>NUCLEOTIDE SEQUENCE [LARGE SCALE GENOMIC DNA]</scope>
    <source>
        <strain evidence="10 11">DXS29W</strain>
    </source>
</reference>
<keyword evidence="6" id="KW-0119">Carbohydrate metabolism</keyword>
<dbReference type="PRINTS" id="PR00131">
    <property type="entry name" value="GLHYDRLASE1"/>
</dbReference>
<dbReference type="Proteomes" id="UP001371218">
    <property type="component" value="Unassembled WGS sequence"/>
</dbReference>
<evidence type="ECO:0000256" key="8">
    <source>
        <dbReference type="ARBA" id="ARBA00023326"/>
    </source>
</evidence>
<comment type="similarity">
    <text evidence="2 9">Belongs to the glycosyl hydrolase 1 family.</text>
</comment>
<evidence type="ECO:0000256" key="2">
    <source>
        <dbReference type="ARBA" id="ARBA00010838"/>
    </source>
</evidence>
<dbReference type="EMBL" id="JBBUTG010000009">
    <property type="protein sequence ID" value="MEK8032274.1"/>
    <property type="molecule type" value="Genomic_DNA"/>
</dbReference>
<dbReference type="InterPro" id="IPR001360">
    <property type="entry name" value="Glyco_hydro_1"/>
</dbReference>
<proteinExistence type="inferred from homology"/>
<dbReference type="GO" id="GO:0008422">
    <property type="term" value="F:beta-glucosidase activity"/>
    <property type="evidence" value="ECO:0007669"/>
    <property type="project" value="UniProtKB-EC"/>
</dbReference>
<dbReference type="RefSeq" id="WP_341426685.1">
    <property type="nucleotide sequence ID" value="NZ_JBBUTG010000009.1"/>
</dbReference>
<dbReference type="NCBIfam" id="TIGR03356">
    <property type="entry name" value="BGL"/>
    <property type="match status" value="1"/>
</dbReference>
<dbReference type="InterPro" id="IPR017736">
    <property type="entry name" value="Glyco_hydro_1_beta-glucosidase"/>
</dbReference>
<dbReference type="PANTHER" id="PTHR10353:SF36">
    <property type="entry name" value="LP05116P"/>
    <property type="match status" value="1"/>
</dbReference>
<keyword evidence="5" id="KW-0136">Cellulose degradation</keyword>
<dbReference type="PANTHER" id="PTHR10353">
    <property type="entry name" value="GLYCOSYL HYDROLASE"/>
    <property type="match status" value="1"/>
</dbReference>